<evidence type="ECO:0000313" key="2">
    <source>
        <dbReference type="Proteomes" id="UP000247480"/>
    </source>
</evidence>
<protein>
    <submittedName>
        <fullName evidence="1">Uncharacterized protein</fullName>
    </submittedName>
</protein>
<dbReference type="AlphaFoldDB" id="A0A2V0QHS6"/>
<dbReference type="Proteomes" id="UP000247480">
    <property type="component" value="Unassembled WGS sequence"/>
</dbReference>
<reference evidence="1 2" key="1">
    <citation type="submission" date="2018-04" db="EMBL/GenBank/DDBJ databases">
        <title>Draft genome sequence of Pseudomonas syringae pv. actinidiae biovar 1 strains isolated from kiwifruit in Kagawa prefecture.</title>
        <authorList>
            <person name="Tabuchi M."/>
            <person name="Saito M."/>
            <person name="Fujiwara S."/>
            <person name="Sasa N."/>
            <person name="Akimitsu K."/>
            <person name="Gomi K."/>
            <person name="Konishi-Sugita S."/>
            <person name="Hamano K."/>
            <person name="Kataoka I."/>
        </authorList>
    </citation>
    <scope>NUCLEOTIDE SEQUENCE [LARGE SCALE GENOMIC DNA]</scope>
    <source>
        <strain evidence="1 2">MAFF212206</strain>
    </source>
</reference>
<sequence length="54" mass="6010">MQQGIFSACAVPRVNADSLPQSGHENCKSVKAFQPLIDDCTKCAYEYPLMMQIM</sequence>
<proteinExistence type="predicted"/>
<organism evidence="1 2">
    <name type="scientific">Pseudomonas syringae pv. actinidiae</name>
    <dbReference type="NCBI Taxonomy" id="103796"/>
    <lineage>
        <taxon>Bacteria</taxon>
        <taxon>Pseudomonadati</taxon>
        <taxon>Pseudomonadota</taxon>
        <taxon>Gammaproteobacteria</taxon>
        <taxon>Pseudomonadales</taxon>
        <taxon>Pseudomonadaceae</taxon>
        <taxon>Pseudomonas</taxon>
        <taxon>Pseudomonas syringae</taxon>
    </lineage>
</organism>
<name>A0A2V0QHS6_PSESF</name>
<dbReference type="EMBL" id="BGJZ01000135">
    <property type="protein sequence ID" value="GBH09865.1"/>
    <property type="molecule type" value="Genomic_DNA"/>
</dbReference>
<gene>
    <name evidence="1" type="ORF">KPSA1_03269</name>
</gene>
<accession>A0A2V0QHS6</accession>
<evidence type="ECO:0000313" key="1">
    <source>
        <dbReference type="EMBL" id="GBH09865.1"/>
    </source>
</evidence>
<comment type="caution">
    <text evidence="1">The sequence shown here is derived from an EMBL/GenBank/DDBJ whole genome shotgun (WGS) entry which is preliminary data.</text>
</comment>